<evidence type="ECO:0000313" key="2">
    <source>
        <dbReference type="Proteomes" id="UP000176420"/>
    </source>
</evidence>
<sequence>MQNFPKKEELLAIYNLAEEYCRATCVDFLTKVQTDALLSISYDSKFINRCLDYMSQVFADQKNYLVFGSTATYVYATQLGIKKGHKLTELLKLPGDFDATIFEEKTLQTIIYRLFDLPQHFPEIERVEFEKNAVLQPLPNTNTTVVAGSIRLSTPRSYNYDFEFFYNPDNTDAVITAQTQQHTTFFHGLRVLDIEGIYEQVKNILRVEMSIEDEIQLLVYDFTKDPEIIAQVKQDFLRWQKQNEIGMSFYPQTATQVLQKYNLNFLTLAQLYVIQNKIDQAFAQHNYHQAEKYITQRSVLLSRIKTKIAKRLRNLEILQELLKK</sequence>
<proteinExistence type="predicted"/>
<evidence type="ECO:0000313" key="1">
    <source>
        <dbReference type="EMBL" id="OGY86748.1"/>
    </source>
</evidence>
<protein>
    <submittedName>
        <fullName evidence="1">Uncharacterized protein</fullName>
    </submittedName>
</protein>
<organism evidence="1 2">
    <name type="scientific">Candidatus Kerfeldbacteria bacterium RIFOXYB2_FULL_38_14</name>
    <dbReference type="NCBI Taxonomy" id="1798547"/>
    <lineage>
        <taxon>Bacteria</taxon>
        <taxon>Candidatus Kerfeldiibacteriota</taxon>
    </lineage>
</organism>
<name>A0A1G2BBY4_9BACT</name>
<reference evidence="1 2" key="1">
    <citation type="journal article" date="2016" name="Nat. Commun.">
        <title>Thousands of microbial genomes shed light on interconnected biogeochemical processes in an aquifer system.</title>
        <authorList>
            <person name="Anantharaman K."/>
            <person name="Brown C.T."/>
            <person name="Hug L.A."/>
            <person name="Sharon I."/>
            <person name="Castelle C.J."/>
            <person name="Probst A.J."/>
            <person name="Thomas B.C."/>
            <person name="Singh A."/>
            <person name="Wilkins M.J."/>
            <person name="Karaoz U."/>
            <person name="Brodie E.L."/>
            <person name="Williams K.H."/>
            <person name="Hubbard S.S."/>
            <person name="Banfield J.F."/>
        </authorList>
    </citation>
    <scope>NUCLEOTIDE SEQUENCE [LARGE SCALE GENOMIC DNA]</scope>
</reference>
<dbReference type="AlphaFoldDB" id="A0A1G2BBY4"/>
<comment type="caution">
    <text evidence="1">The sequence shown here is derived from an EMBL/GenBank/DDBJ whole genome shotgun (WGS) entry which is preliminary data.</text>
</comment>
<gene>
    <name evidence="1" type="ORF">A2319_00825</name>
</gene>
<dbReference type="Proteomes" id="UP000176420">
    <property type="component" value="Unassembled WGS sequence"/>
</dbReference>
<dbReference type="EMBL" id="MHKI01000016">
    <property type="protein sequence ID" value="OGY86748.1"/>
    <property type="molecule type" value="Genomic_DNA"/>
</dbReference>
<accession>A0A1G2BBY4</accession>